<proteinExistence type="predicted"/>
<dbReference type="InterPro" id="IPR050463">
    <property type="entry name" value="Gfo/Idh/MocA_oxidrdct_glycsds"/>
</dbReference>
<evidence type="ECO:0000259" key="2">
    <source>
        <dbReference type="Pfam" id="PF01408"/>
    </source>
</evidence>
<reference evidence="5" key="1">
    <citation type="journal article" date="2019" name="Int. J. Syst. Evol. Microbiol.">
        <title>The Global Catalogue of Microorganisms (GCM) 10K type strain sequencing project: providing services to taxonomists for standard genome sequencing and annotation.</title>
        <authorList>
            <consortium name="The Broad Institute Genomics Platform"/>
            <consortium name="The Broad Institute Genome Sequencing Center for Infectious Disease"/>
            <person name="Wu L."/>
            <person name="Ma J."/>
        </authorList>
    </citation>
    <scope>NUCLEOTIDE SEQUENCE [LARGE SCALE GENOMIC DNA]</scope>
    <source>
        <strain evidence="5">KCTC 32239</strain>
    </source>
</reference>
<dbReference type="InterPro" id="IPR000683">
    <property type="entry name" value="Gfo/Idh/MocA-like_OxRdtase_N"/>
</dbReference>
<dbReference type="PANTHER" id="PTHR43818:SF11">
    <property type="entry name" value="BCDNA.GH03377"/>
    <property type="match status" value="1"/>
</dbReference>
<dbReference type="RefSeq" id="WP_189417329.1">
    <property type="nucleotide sequence ID" value="NZ_BMYZ01000001.1"/>
</dbReference>
<evidence type="ECO:0000313" key="5">
    <source>
        <dbReference type="Proteomes" id="UP000619761"/>
    </source>
</evidence>
<name>A0ABQ3B0J2_9GAMM</name>
<accession>A0ABQ3B0J2</accession>
<dbReference type="Pfam" id="PF22725">
    <property type="entry name" value="GFO_IDH_MocA_C3"/>
    <property type="match status" value="1"/>
</dbReference>
<evidence type="ECO:0000256" key="1">
    <source>
        <dbReference type="ARBA" id="ARBA00023002"/>
    </source>
</evidence>
<dbReference type="PANTHER" id="PTHR43818">
    <property type="entry name" value="BCDNA.GH03377"/>
    <property type="match status" value="1"/>
</dbReference>
<comment type="caution">
    <text evidence="4">The sequence shown here is derived from an EMBL/GenBank/DDBJ whole genome shotgun (WGS) entry which is preliminary data.</text>
</comment>
<dbReference type="InterPro" id="IPR036291">
    <property type="entry name" value="NAD(P)-bd_dom_sf"/>
</dbReference>
<dbReference type="SUPFAM" id="SSF51735">
    <property type="entry name" value="NAD(P)-binding Rossmann-fold domains"/>
    <property type="match status" value="1"/>
</dbReference>
<gene>
    <name evidence="4" type="ORF">GCM10011613_15550</name>
</gene>
<dbReference type="Gene3D" id="3.40.50.720">
    <property type="entry name" value="NAD(P)-binding Rossmann-like Domain"/>
    <property type="match status" value="1"/>
</dbReference>
<dbReference type="InterPro" id="IPR055170">
    <property type="entry name" value="GFO_IDH_MocA-like_dom"/>
</dbReference>
<evidence type="ECO:0000313" key="4">
    <source>
        <dbReference type="EMBL" id="GGY71617.1"/>
    </source>
</evidence>
<feature type="domain" description="GFO/IDH/MocA-like oxidoreductase" evidence="3">
    <location>
        <begin position="137"/>
        <end position="261"/>
    </location>
</feature>
<dbReference type="Pfam" id="PF01408">
    <property type="entry name" value="GFO_IDH_MocA"/>
    <property type="match status" value="1"/>
</dbReference>
<organism evidence="4 5">
    <name type="scientific">Cellvibrio zantedeschiae</name>
    <dbReference type="NCBI Taxonomy" id="1237077"/>
    <lineage>
        <taxon>Bacteria</taxon>
        <taxon>Pseudomonadati</taxon>
        <taxon>Pseudomonadota</taxon>
        <taxon>Gammaproteobacteria</taxon>
        <taxon>Cellvibrionales</taxon>
        <taxon>Cellvibrionaceae</taxon>
        <taxon>Cellvibrio</taxon>
    </lineage>
</organism>
<keyword evidence="5" id="KW-1185">Reference proteome</keyword>
<protein>
    <submittedName>
        <fullName evidence="4">Oxidoreductase</fullName>
    </submittedName>
</protein>
<keyword evidence="1" id="KW-0560">Oxidoreductase</keyword>
<sequence>MSNRKIIRWGIIGVGDVCEVKSGPALYKSKDSQLLAVMRRNIDKARDFAQRHQVAFYYDDATALLANPDIDAVYIATPPAFHKDFALAAIAAGKQVYIEKPVTLNAAECDPIIAAAQRTNAKVCAAHYRRYVPCFIKFADLLKSGAIGIPLLARIDMLQPAASNIIAKSDENWRVNPAVSGGGLFHDLAPHQLDLLLQWFGSLVDAQGMALNQRKSNDADDCVIGNATFSSGAIFQGCWHFAVNPLHTSDTCEILGTEGKISINFFGQQVIHLHNADGEQEFIIPNPEHIQLPMIEQVNAYFRGERDNPCSIQEAKAVMELIDIFSNNE</sequence>
<dbReference type="Proteomes" id="UP000619761">
    <property type="component" value="Unassembled WGS sequence"/>
</dbReference>
<evidence type="ECO:0000259" key="3">
    <source>
        <dbReference type="Pfam" id="PF22725"/>
    </source>
</evidence>
<feature type="domain" description="Gfo/Idh/MocA-like oxidoreductase N-terminal" evidence="2">
    <location>
        <begin position="7"/>
        <end position="125"/>
    </location>
</feature>
<dbReference type="EMBL" id="BMYZ01000001">
    <property type="protein sequence ID" value="GGY71617.1"/>
    <property type="molecule type" value="Genomic_DNA"/>
</dbReference>
<dbReference type="SUPFAM" id="SSF55347">
    <property type="entry name" value="Glyceraldehyde-3-phosphate dehydrogenase-like, C-terminal domain"/>
    <property type="match status" value="1"/>
</dbReference>
<dbReference type="Gene3D" id="3.30.360.10">
    <property type="entry name" value="Dihydrodipicolinate Reductase, domain 2"/>
    <property type="match status" value="1"/>
</dbReference>